<dbReference type="OrthoDB" id="1524195at2"/>
<dbReference type="RefSeq" id="WP_012503254.1">
    <property type="nucleotide sequence ID" value="NC_011027.1"/>
</dbReference>
<dbReference type="Proteomes" id="UP000008811">
    <property type="component" value="Chromosome"/>
</dbReference>
<reference evidence="1" key="1">
    <citation type="submission" date="2008-06" db="EMBL/GenBank/DDBJ databases">
        <title>Complete sequence of Chlorobaculum parvum NCIB 8327.</title>
        <authorList>
            <consortium name="US DOE Joint Genome Institute"/>
            <person name="Lucas S."/>
            <person name="Copeland A."/>
            <person name="Lapidus A."/>
            <person name="Glavina del Rio T."/>
            <person name="Dalin E."/>
            <person name="Tice H."/>
            <person name="Bruce D."/>
            <person name="Goodwin L."/>
            <person name="Pitluck S."/>
            <person name="Schmutz J."/>
            <person name="Larimer F."/>
            <person name="Land M."/>
            <person name="Hauser L."/>
            <person name="Kyrpides N."/>
            <person name="Mikhailova N."/>
            <person name="Zhao F."/>
            <person name="Li T."/>
            <person name="Liu Z."/>
            <person name="Overmann J."/>
            <person name="Bryant D.A."/>
            <person name="Richardson P."/>
        </authorList>
    </citation>
    <scope>NUCLEOTIDE SEQUENCE [LARGE SCALE GENOMIC DNA]</scope>
    <source>
        <strain evidence="1">NCIB 8327</strain>
    </source>
</reference>
<organism evidence="1 2">
    <name type="scientific">Chlorobaculum parvum (strain DSM 263 / NCIMB 8327)</name>
    <name type="common">Chlorobium vibrioforme subsp. thiosulfatophilum</name>
    <dbReference type="NCBI Taxonomy" id="517417"/>
    <lineage>
        <taxon>Bacteria</taxon>
        <taxon>Pseudomonadati</taxon>
        <taxon>Chlorobiota</taxon>
        <taxon>Chlorobiia</taxon>
        <taxon>Chlorobiales</taxon>
        <taxon>Chlorobiaceae</taxon>
        <taxon>Chlorobaculum</taxon>
    </lineage>
</organism>
<evidence type="ECO:0000313" key="2">
    <source>
        <dbReference type="Proteomes" id="UP000008811"/>
    </source>
</evidence>
<gene>
    <name evidence="1" type="ordered locus">Cpar_2034</name>
</gene>
<dbReference type="KEGG" id="cpc:Cpar_2034"/>
<evidence type="ECO:0000313" key="1">
    <source>
        <dbReference type="EMBL" id="ACF12421.1"/>
    </source>
</evidence>
<dbReference type="AlphaFoldDB" id="B3QLT5"/>
<sequence>MALIQTGAIDRFAVTAKKKAIESFASLKGISTFSELSELSRTSTPKSFEYTQSPEPRGLALKNIKLTEGFNGFLGNVFSSKNNVYFVAWAWDLSGEPICQYPGADADPKSVIIPMRVGKVREFIGEGINLFPKRTITGGMAIRIQLWESDEETRKFGKAMTETAEAINNSSLSSLISAIALAGPSAGALTLIKNAAVELGNAIGTILKSNGDDYVDFFEGYYPSDKEWAAEHEAHSGNSSVITLAKY</sequence>
<keyword evidence="2" id="KW-1185">Reference proteome</keyword>
<dbReference type="HOGENOM" id="CLU_1122991_0_0_10"/>
<dbReference type="STRING" id="517417.Cpar_2034"/>
<accession>B3QLT5</accession>
<name>B3QLT5_CHLP8</name>
<dbReference type="EMBL" id="CP001099">
    <property type="protein sequence ID" value="ACF12421.1"/>
    <property type="molecule type" value="Genomic_DNA"/>
</dbReference>
<proteinExistence type="predicted"/>
<protein>
    <submittedName>
        <fullName evidence="1">Uncharacterized protein</fullName>
    </submittedName>
</protein>